<organism evidence="1 2">
    <name type="scientific">Levilactobacillus koreensis</name>
    <dbReference type="NCBI Taxonomy" id="637971"/>
    <lineage>
        <taxon>Bacteria</taxon>
        <taxon>Bacillati</taxon>
        <taxon>Bacillota</taxon>
        <taxon>Bacilli</taxon>
        <taxon>Lactobacillales</taxon>
        <taxon>Lactobacillaceae</taxon>
        <taxon>Levilactobacillus</taxon>
    </lineage>
</organism>
<evidence type="ECO:0000313" key="1">
    <source>
        <dbReference type="EMBL" id="AKP64107.1"/>
    </source>
</evidence>
<dbReference type="GO" id="GO:0006355">
    <property type="term" value="P:regulation of DNA-templated transcription"/>
    <property type="evidence" value="ECO:0007669"/>
    <property type="project" value="InterPro"/>
</dbReference>
<accession>A0AAC8ZGP0</accession>
<dbReference type="RefSeq" id="WP_048732891.1">
    <property type="nucleotide sequence ID" value="NZ_CP012033.1"/>
</dbReference>
<evidence type="ECO:0000313" key="2">
    <source>
        <dbReference type="Proteomes" id="UP000036000"/>
    </source>
</evidence>
<gene>
    <name evidence="1" type="ORF">ABN16_03230</name>
</gene>
<dbReference type="KEGG" id="lko:ABN16_03230"/>
<sequence length="110" mass="12097">MTKVDVQVSLDRGLVERANSIFGENGLTTTAAIAAFYEYVGTTGAIPVDYKTDMTASGRLDDVIQLKIDQGQFKSIDSQKELDLWQKSTDENLPNKKALRISQAGFRAPI</sequence>
<dbReference type="EMBL" id="CP012033">
    <property type="protein sequence ID" value="AKP64107.1"/>
    <property type="molecule type" value="Genomic_DNA"/>
</dbReference>
<protein>
    <recommendedName>
        <fullName evidence="3">Type II toxin-antitoxin system RelB/DinJ family antitoxin</fullName>
    </recommendedName>
</protein>
<name>A0AAC8ZGP0_9LACO</name>
<keyword evidence="2" id="KW-1185">Reference proteome</keyword>
<reference evidence="1 2" key="1">
    <citation type="submission" date="2015-07" db="EMBL/GenBank/DDBJ databases">
        <title>Lactobacillus korensis/26-25/ whole genome sequencing.</title>
        <authorList>
            <person name="Kim M.K."/>
            <person name="Im W.-T."/>
            <person name="Srinivasan S."/>
            <person name="Lee J.-J."/>
        </authorList>
    </citation>
    <scope>NUCLEOTIDE SEQUENCE [LARGE SCALE GENOMIC DNA]</scope>
    <source>
        <strain evidence="1 2">26-25</strain>
    </source>
</reference>
<evidence type="ECO:0008006" key="3">
    <source>
        <dbReference type="Google" id="ProtNLM"/>
    </source>
</evidence>
<dbReference type="InterPro" id="IPR013321">
    <property type="entry name" value="Arc_rbn_hlx_hlx"/>
</dbReference>
<dbReference type="AlphaFoldDB" id="A0AAC8ZGP0"/>
<proteinExistence type="predicted"/>
<dbReference type="Gene3D" id="1.10.1220.10">
    <property type="entry name" value="Met repressor-like"/>
    <property type="match status" value="1"/>
</dbReference>
<dbReference type="Proteomes" id="UP000036000">
    <property type="component" value="Chromosome"/>
</dbReference>